<reference evidence="7 8" key="1">
    <citation type="journal article" date="2018" name="Mol. Plant">
        <title>The genome of Artemisia annua provides insight into the evolution of Asteraceae family and artemisinin biosynthesis.</title>
        <authorList>
            <person name="Shen Q."/>
            <person name="Zhang L."/>
            <person name="Liao Z."/>
            <person name="Wang S."/>
            <person name="Yan T."/>
            <person name="Shi P."/>
            <person name="Liu M."/>
            <person name="Fu X."/>
            <person name="Pan Q."/>
            <person name="Wang Y."/>
            <person name="Lv Z."/>
            <person name="Lu X."/>
            <person name="Zhang F."/>
            <person name="Jiang W."/>
            <person name="Ma Y."/>
            <person name="Chen M."/>
            <person name="Hao X."/>
            <person name="Li L."/>
            <person name="Tang Y."/>
            <person name="Lv G."/>
            <person name="Zhou Y."/>
            <person name="Sun X."/>
            <person name="Brodelius P.E."/>
            <person name="Rose J.K.C."/>
            <person name="Tang K."/>
        </authorList>
    </citation>
    <scope>NUCLEOTIDE SEQUENCE [LARGE SCALE GENOMIC DNA]</scope>
    <source>
        <strain evidence="8">cv. Huhao1</strain>
        <tissue evidence="7">Leaf</tissue>
    </source>
</reference>
<protein>
    <submittedName>
        <fullName evidence="7">Cytochrome P450</fullName>
    </submittedName>
</protein>
<dbReference type="GO" id="GO:0020037">
    <property type="term" value="F:heme binding"/>
    <property type="evidence" value="ECO:0007669"/>
    <property type="project" value="InterPro"/>
</dbReference>
<dbReference type="PANTHER" id="PTHR24296">
    <property type="entry name" value="CYTOCHROME P450"/>
    <property type="match status" value="1"/>
</dbReference>
<evidence type="ECO:0000313" key="8">
    <source>
        <dbReference type="Proteomes" id="UP000245207"/>
    </source>
</evidence>
<evidence type="ECO:0000256" key="2">
    <source>
        <dbReference type="ARBA" id="ARBA00010617"/>
    </source>
</evidence>
<dbReference type="AlphaFoldDB" id="A0A2U1N9Q5"/>
<keyword evidence="3" id="KW-0479">Metal-binding</keyword>
<keyword evidence="6" id="KW-0472">Membrane</keyword>
<dbReference type="GO" id="GO:0004497">
    <property type="term" value="F:monooxygenase activity"/>
    <property type="evidence" value="ECO:0007669"/>
    <property type="project" value="InterPro"/>
</dbReference>
<dbReference type="OrthoDB" id="1470350at2759"/>
<evidence type="ECO:0000256" key="1">
    <source>
        <dbReference type="ARBA" id="ARBA00001971"/>
    </source>
</evidence>
<keyword evidence="8" id="KW-1185">Reference proteome</keyword>
<dbReference type="InterPro" id="IPR036396">
    <property type="entry name" value="Cyt_P450_sf"/>
</dbReference>
<dbReference type="Proteomes" id="UP000245207">
    <property type="component" value="Unassembled WGS sequence"/>
</dbReference>
<keyword evidence="6" id="KW-0812">Transmembrane</keyword>
<evidence type="ECO:0000313" key="7">
    <source>
        <dbReference type="EMBL" id="PWA70240.1"/>
    </source>
</evidence>
<dbReference type="GO" id="GO:0005506">
    <property type="term" value="F:iron ion binding"/>
    <property type="evidence" value="ECO:0007669"/>
    <property type="project" value="InterPro"/>
</dbReference>
<evidence type="ECO:0000256" key="5">
    <source>
        <dbReference type="ARBA" id="ARBA00023004"/>
    </source>
</evidence>
<keyword evidence="5" id="KW-0408">Iron</keyword>
<evidence type="ECO:0000256" key="4">
    <source>
        <dbReference type="ARBA" id="ARBA00023002"/>
    </source>
</evidence>
<proteinExistence type="inferred from homology"/>
<keyword evidence="4" id="KW-0560">Oxidoreductase</keyword>
<feature type="transmembrane region" description="Helical" evidence="6">
    <location>
        <begin position="65"/>
        <end position="85"/>
    </location>
</feature>
<evidence type="ECO:0000256" key="6">
    <source>
        <dbReference type="SAM" id="Phobius"/>
    </source>
</evidence>
<dbReference type="GO" id="GO:0016705">
    <property type="term" value="F:oxidoreductase activity, acting on paired donors, with incorporation or reduction of molecular oxygen"/>
    <property type="evidence" value="ECO:0007669"/>
    <property type="project" value="InterPro"/>
</dbReference>
<comment type="similarity">
    <text evidence="2">Belongs to the cytochrome P450 family.</text>
</comment>
<sequence>MTYIRIEGTEEFRPERWLHDGIFQHESPFMFTAFQDYVHSSHGQRTGPVLSFVMPWARIRIEKEFAYGQMKVMAALLVFFFKFWLVDESKEYI</sequence>
<accession>A0A2U1N9Q5</accession>
<comment type="caution">
    <text evidence="7">The sequence shown here is derived from an EMBL/GenBank/DDBJ whole genome shotgun (WGS) entry which is preliminary data.</text>
</comment>
<dbReference type="Gene3D" id="1.10.630.10">
    <property type="entry name" value="Cytochrome P450"/>
    <property type="match status" value="1"/>
</dbReference>
<gene>
    <name evidence="7" type="ORF">CTI12_AA291090</name>
</gene>
<dbReference type="STRING" id="35608.A0A2U1N9Q5"/>
<name>A0A2U1N9Q5_ARTAN</name>
<comment type="cofactor">
    <cofactor evidence="1">
        <name>heme</name>
        <dbReference type="ChEBI" id="CHEBI:30413"/>
    </cofactor>
</comment>
<evidence type="ECO:0000256" key="3">
    <source>
        <dbReference type="ARBA" id="ARBA00022723"/>
    </source>
</evidence>
<keyword evidence="6" id="KW-1133">Transmembrane helix</keyword>
<organism evidence="7 8">
    <name type="scientific">Artemisia annua</name>
    <name type="common">Sweet wormwood</name>
    <dbReference type="NCBI Taxonomy" id="35608"/>
    <lineage>
        <taxon>Eukaryota</taxon>
        <taxon>Viridiplantae</taxon>
        <taxon>Streptophyta</taxon>
        <taxon>Embryophyta</taxon>
        <taxon>Tracheophyta</taxon>
        <taxon>Spermatophyta</taxon>
        <taxon>Magnoliopsida</taxon>
        <taxon>eudicotyledons</taxon>
        <taxon>Gunneridae</taxon>
        <taxon>Pentapetalae</taxon>
        <taxon>asterids</taxon>
        <taxon>campanulids</taxon>
        <taxon>Asterales</taxon>
        <taxon>Asteraceae</taxon>
        <taxon>Asteroideae</taxon>
        <taxon>Anthemideae</taxon>
        <taxon>Artemisiinae</taxon>
        <taxon>Artemisia</taxon>
    </lineage>
</organism>
<dbReference type="EMBL" id="PKPP01003280">
    <property type="protein sequence ID" value="PWA70240.1"/>
    <property type="molecule type" value="Genomic_DNA"/>
</dbReference>